<evidence type="ECO:0000256" key="6">
    <source>
        <dbReference type="ARBA" id="ARBA00023186"/>
    </source>
</evidence>
<dbReference type="STRING" id="1122930.SAMN02745168_2230"/>
<dbReference type="GO" id="GO:0005737">
    <property type="term" value="C:cytoplasm"/>
    <property type="evidence" value="ECO:0007669"/>
    <property type="project" value="UniProtKB-SubCell"/>
</dbReference>
<name>A0A1W2BII8_9FIRM</name>
<dbReference type="NCBIfam" id="NF010738">
    <property type="entry name" value="PRK14140.1"/>
    <property type="match status" value="1"/>
</dbReference>
<keyword evidence="6 10" id="KW-0143">Chaperone</keyword>
<comment type="subcellular location">
    <subcellularLocation>
        <location evidence="1 10">Cytoplasm</location>
    </subcellularLocation>
</comment>
<proteinExistence type="inferred from homology"/>
<dbReference type="RefSeq" id="WP_084234895.1">
    <property type="nucleotide sequence ID" value="NZ_FWXW01000005.1"/>
</dbReference>
<dbReference type="InterPro" id="IPR009012">
    <property type="entry name" value="GrpE_head"/>
</dbReference>
<evidence type="ECO:0000256" key="14">
    <source>
        <dbReference type="SAM" id="MobiDB-lite"/>
    </source>
</evidence>
<evidence type="ECO:0000256" key="8">
    <source>
        <dbReference type="ARBA" id="ARBA00072274"/>
    </source>
</evidence>
<dbReference type="GO" id="GO:0051087">
    <property type="term" value="F:protein-folding chaperone binding"/>
    <property type="evidence" value="ECO:0007669"/>
    <property type="project" value="InterPro"/>
</dbReference>
<evidence type="ECO:0000313" key="16">
    <source>
        <dbReference type="Proteomes" id="UP000192790"/>
    </source>
</evidence>
<comment type="function">
    <text evidence="7 10 11">Participates actively in the response to hyperosmotic and heat shock by preventing the aggregation of stress-denatured proteins, in association with DnaK and GrpE. It is the nucleotide exchange factor for DnaK and may function as a thermosensor. Unfolded proteins bind initially to DnaJ; upon interaction with the DnaJ-bound protein, DnaK hydrolyzes its bound ATP, resulting in the formation of a stable complex. GrpE releases ADP from DnaK; ATP binding to DnaK triggers the release of the substrate protein, thus completing the reaction cycle. Several rounds of ATP-dependent interactions between DnaJ, DnaK and GrpE are required for fully efficient folding.</text>
</comment>
<evidence type="ECO:0000256" key="12">
    <source>
        <dbReference type="RuleBase" id="RU004478"/>
    </source>
</evidence>
<evidence type="ECO:0000256" key="10">
    <source>
        <dbReference type="HAMAP-Rule" id="MF_01151"/>
    </source>
</evidence>
<evidence type="ECO:0000256" key="13">
    <source>
        <dbReference type="SAM" id="Coils"/>
    </source>
</evidence>
<dbReference type="SUPFAM" id="SSF58014">
    <property type="entry name" value="Coiled-coil domain of nucleotide exchange factor GrpE"/>
    <property type="match status" value="1"/>
</dbReference>
<dbReference type="Pfam" id="PF01025">
    <property type="entry name" value="GrpE"/>
    <property type="match status" value="1"/>
</dbReference>
<dbReference type="PRINTS" id="PR00773">
    <property type="entry name" value="GRPEPROTEIN"/>
</dbReference>
<dbReference type="EMBL" id="FWXW01000005">
    <property type="protein sequence ID" value="SMC72765.1"/>
    <property type="molecule type" value="Genomic_DNA"/>
</dbReference>
<dbReference type="GO" id="GO:0006457">
    <property type="term" value="P:protein folding"/>
    <property type="evidence" value="ECO:0007669"/>
    <property type="project" value="InterPro"/>
</dbReference>
<dbReference type="PANTHER" id="PTHR21237">
    <property type="entry name" value="GRPE PROTEIN"/>
    <property type="match status" value="1"/>
</dbReference>
<dbReference type="PROSITE" id="PS01071">
    <property type="entry name" value="GRPE"/>
    <property type="match status" value="1"/>
</dbReference>
<dbReference type="HAMAP" id="MF_01151">
    <property type="entry name" value="GrpE"/>
    <property type="match status" value="1"/>
</dbReference>
<feature type="coiled-coil region" evidence="13">
    <location>
        <begin position="36"/>
        <end position="70"/>
    </location>
</feature>
<dbReference type="InterPro" id="IPR000740">
    <property type="entry name" value="GrpE"/>
</dbReference>
<dbReference type="OrthoDB" id="9812586at2"/>
<dbReference type="GO" id="GO:0000774">
    <property type="term" value="F:adenyl-nucleotide exchange factor activity"/>
    <property type="evidence" value="ECO:0007669"/>
    <property type="project" value="InterPro"/>
</dbReference>
<keyword evidence="4 10" id="KW-0963">Cytoplasm</keyword>
<dbReference type="Proteomes" id="UP000192790">
    <property type="component" value="Unassembled WGS sequence"/>
</dbReference>
<keyword evidence="16" id="KW-1185">Reference proteome</keyword>
<sequence>MSKKKKEETHLEQTSEPIRKDAQETKPAEADIVSAEAELKQVLLKSQERAEQMERDLGASKDQYLRLAAEYDNFRKRSQKERESAYQDAWADAVSRLLPVYDNLERALGQPTKDEAYRKGVELTMAQLSEIFEKMGVREIPAQGSAFDPAFHNAVMHTEDPSLGDGVVAEVFQKGFLLGDKVIRTAMVKVAN</sequence>
<feature type="region of interest" description="Disordered" evidence="14">
    <location>
        <begin position="1"/>
        <end position="31"/>
    </location>
</feature>
<feature type="compositionally biased region" description="Basic and acidic residues" evidence="14">
    <location>
        <begin position="1"/>
        <end position="29"/>
    </location>
</feature>
<evidence type="ECO:0000256" key="3">
    <source>
        <dbReference type="ARBA" id="ARBA00011738"/>
    </source>
</evidence>
<organism evidence="15 16">
    <name type="scientific">Papillibacter cinnamivorans DSM 12816</name>
    <dbReference type="NCBI Taxonomy" id="1122930"/>
    <lineage>
        <taxon>Bacteria</taxon>
        <taxon>Bacillati</taxon>
        <taxon>Bacillota</taxon>
        <taxon>Clostridia</taxon>
        <taxon>Eubacteriales</taxon>
        <taxon>Oscillospiraceae</taxon>
        <taxon>Papillibacter</taxon>
    </lineage>
</organism>
<evidence type="ECO:0000256" key="9">
    <source>
        <dbReference type="ARBA" id="ARBA00076414"/>
    </source>
</evidence>
<dbReference type="GO" id="GO:0042803">
    <property type="term" value="F:protein homodimerization activity"/>
    <property type="evidence" value="ECO:0007669"/>
    <property type="project" value="InterPro"/>
</dbReference>
<dbReference type="FunFam" id="2.30.22.10:FF:000001">
    <property type="entry name" value="Protein GrpE"/>
    <property type="match status" value="1"/>
</dbReference>
<protein>
    <recommendedName>
        <fullName evidence="8 10">Protein GrpE</fullName>
    </recommendedName>
    <alternativeName>
        <fullName evidence="9 10">HSP-70 cofactor</fullName>
    </alternativeName>
</protein>
<dbReference type="AlphaFoldDB" id="A0A1W2BII8"/>
<dbReference type="CDD" id="cd00446">
    <property type="entry name" value="GrpE"/>
    <property type="match status" value="1"/>
</dbReference>
<gene>
    <name evidence="10" type="primary">grpE</name>
    <name evidence="15" type="ORF">SAMN02745168_2230</name>
</gene>
<evidence type="ECO:0000256" key="4">
    <source>
        <dbReference type="ARBA" id="ARBA00022490"/>
    </source>
</evidence>
<dbReference type="InterPro" id="IPR013805">
    <property type="entry name" value="GrpE_CC"/>
</dbReference>
<dbReference type="PANTHER" id="PTHR21237:SF23">
    <property type="entry name" value="GRPE PROTEIN HOMOLOG, MITOCHONDRIAL"/>
    <property type="match status" value="1"/>
</dbReference>
<dbReference type="Gene3D" id="2.30.22.10">
    <property type="entry name" value="Head domain of nucleotide exchange factor GrpE"/>
    <property type="match status" value="1"/>
</dbReference>
<evidence type="ECO:0000256" key="5">
    <source>
        <dbReference type="ARBA" id="ARBA00023016"/>
    </source>
</evidence>
<dbReference type="SUPFAM" id="SSF51064">
    <property type="entry name" value="Head domain of nucleotide exchange factor GrpE"/>
    <property type="match status" value="1"/>
</dbReference>
<evidence type="ECO:0000256" key="1">
    <source>
        <dbReference type="ARBA" id="ARBA00004496"/>
    </source>
</evidence>
<reference evidence="15 16" key="1">
    <citation type="submission" date="2017-04" db="EMBL/GenBank/DDBJ databases">
        <authorList>
            <person name="Afonso C.L."/>
            <person name="Miller P.J."/>
            <person name="Scott M.A."/>
            <person name="Spackman E."/>
            <person name="Goraichik I."/>
            <person name="Dimitrov K.M."/>
            <person name="Suarez D.L."/>
            <person name="Swayne D.E."/>
        </authorList>
    </citation>
    <scope>NUCLEOTIDE SEQUENCE [LARGE SCALE GENOMIC DNA]</scope>
    <source>
        <strain evidence="15 16">DSM 12816</strain>
    </source>
</reference>
<evidence type="ECO:0000256" key="7">
    <source>
        <dbReference type="ARBA" id="ARBA00053401"/>
    </source>
</evidence>
<accession>A0A1W2BII8</accession>
<keyword evidence="13" id="KW-0175">Coiled coil</keyword>
<dbReference type="Gene3D" id="3.90.20.20">
    <property type="match status" value="1"/>
</dbReference>
<comment type="subunit">
    <text evidence="3 10">Homodimer.</text>
</comment>
<comment type="similarity">
    <text evidence="2 10 12">Belongs to the GrpE family.</text>
</comment>
<dbReference type="GO" id="GO:0051082">
    <property type="term" value="F:unfolded protein binding"/>
    <property type="evidence" value="ECO:0007669"/>
    <property type="project" value="TreeGrafter"/>
</dbReference>
<evidence type="ECO:0000256" key="2">
    <source>
        <dbReference type="ARBA" id="ARBA00009054"/>
    </source>
</evidence>
<evidence type="ECO:0000313" key="15">
    <source>
        <dbReference type="EMBL" id="SMC72765.1"/>
    </source>
</evidence>
<keyword evidence="5 10" id="KW-0346">Stress response</keyword>
<evidence type="ECO:0000256" key="11">
    <source>
        <dbReference type="RuleBase" id="RU000639"/>
    </source>
</evidence>